<dbReference type="InterPro" id="IPR032675">
    <property type="entry name" value="LRR_dom_sf"/>
</dbReference>
<dbReference type="SMART" id="SM00044">
    <property type="entry name" value="CYCc"/>
    <property type="match status" value="1"/>
</dbReference>
<evidence type="ECO:0000313" key="6">
    <source>
        <dbReference type="EMBL" id="KAK9811314.1"/>
    </source>
</evidence>
<dbReference type="GO" id="GO:0035556">
    <property type="term" value="P:intracellular signal transduction"/>
    <property type="evidence" value="ECO:0007669"/>
    <property type="project" value="InterPro"/>
</dbReference>
<keyword evidence="4" id="KW-0472">Membrane</keyword>
<dbReference type="GO" id="GO:0005930">
    <property type="term" value="C:axoneme"/>
    <property type="evidence" value="ECO:0007669"/>
    <property type="project" value="UniProtKB-SubCell"/>
</dbReference>
<comment type="subcellular location">
    <subcellularLocation>
        <location evidence="1">Cytoplasm</location>
        <location evidence="1">Cytoskeleton</location>
        <location evidence="1">Cilium axoneme</location>
    </subcellularLocation>
</comment>
<accession>A0AAW1PP16</accession>
<organism evidence="6 7">
    <name type="scientific">[Myrmecia] bisecta</name>
    <dbReference type="NCBI Taxonomy" id="41462"/>
    <lineage>
        <taxon>Eukaryota</taxon>
        <taxon>Viridiplantae</taxon>
        <taxon>Chlorophyta</taxon>
        <taxon>core chlorophytes</taxon>
        <taxon>Trebouxiophyceae</taxon>
        <taxon>Trebouxiales</taxon>
        <taxon>Trebouxiaceae</taxon>
        <taxon>Myrmecia</taxon>
    </lineage>
</organism>
<dbReference type="InterPro" id="IPR029787">
    <property type="entry name" value="Nucleotide_cyclase"/>
</dbReference>
<dbReference type="InterPro" id="IPR013210">
    <property type="entry name" value="LRR_N_plant-typ"/>
</dbReference>
<dbReference type="Gene3D" id="3.80.10.10">
    <property type="entry name" value="Ribonuclease Inhibitor"/>
    <property type="match status" value="1"/>
</dbReference>
<sequence length="1086" mass="115565">MCERVRGASDQTGATRTLQQAPALLGRGADVPAQRDVLLKIWRQLQGQSPLLWGDPLASYCSWAGVTCCADVPALLSMPCLSGNSVAMLDLAGAGFNLLGTLPASLGVLADLQLLVLSNNTGLHGVLPESLMATQLTYLFAVNTSLCNAPPCSGSNQQSLPGFVDFGRGAVRVGSGQRLQVTWQSGSSRYTARCAKAALTDNKLIVVAIVVACFVGLGLLGCGITSVWTKHALAVHVKKLGRSTAKSRFAPGAMPGEPLGEITLVHTDVEGSTALWEWDHRCMAQALNAHDNILRGLLRQYCGYEVTTEGDSFTLAFHDAVDAVCWCLHAQQGLLRARWPVKLALHPAAATVCISDLKPAAQGDQRGQVLFHGLRVRMAVHTGVPAKTKVHKMTNTTEYQGEVVRALELMADLPAGGQVLLSTVTYQRIYGRLGELRLPALQTAYQLMPSAGDWHPAKAKAGGYLHPATWWPHLKVGGMFRHRATSLADAGSTEASGLAAGLVAMKTPSSGGPPTAASLPEADMAGKDEYDMRELHQDTTTPLLVDMGVHKLGGRQQRTDIWGRRRQPELLMQVLPRPLAIRAVLFPRLPTIQVSPGFLDAPGTATALLPDSLKDGDSVVTLAFCAIDRYKDMVAHNAGAAEVALASFCATVRTTLFVSKGYESQEKAGIFMTCFTSPGEALEWALTLQLALLRVSWPVELAGLACFQRVAGQDGALLFSGPRCKVSIFQGPMSKIVPHTTTGRADYFGLAVNRAARFLCAAVGGQVVAEAGLMEQVLRHWQRSDATTRPLGEATSQATPPALYTPSPDMSVPKPHHHVAPGSICVSIAPGDQANMGACQPGESSGHGFTSERHGAGDTAKPRDVSEPRQSLAGNAGEQEREDLVADSLLDATQPELMDELHSIQVTPPLPKNVASPSLVDTPQATRRQDSRLPGFVSHMPQHQSVPAAKAVHTDDAGLPVSASAATAGRSHFPRRLVDVDVYSIGLFKFKGVTGVYSVVQVLPALLAGRIAFISAPPPSGKAICLAHDVCKVGSAAVDIPDFEQPQLYTCRNPHSTSQTPSTSFSHAAHDQARQARWTSVELEGQ</sequence>
<keyword evidence="4" id="KW-1133">Transmembrane helix</keyword>
<dbReference type="Proteomes" id="UP001489004">
    <property type="component" value="Unassembled WGS sequence"/>
</dbReference>
<dbReference type="Pfam" id="PF00211">
    <property type="entry name" value="Guanylate_cyc"/>
    <property type="match status" value="1"/>
</dbReference>
<proteinExistence type="predicted"/>
<protein>
    <recommendedName>
        <fullName evidence="5">Guanylate cyclase domain-containing protein</fullName>
    </recommendedName>
</protein>
<feature type="domain" description="Guanylate cyclase" evidence="5">
    <location>
        <begin position="263"/>
        <end position="411"/>
    </location>
</feature>
<dbReference type="PANTHER" id="PTHR43081">
    <property type="entry name" value="ADENYLATE CYCLASE, TERMINAL-DIFFERENTIATION SPECIFIC-RELATED"/>
    <property type="match status" value="1"/>
</dbReference>
<comment type="caution">
    <text evidence="6">The sequence shown here is derived from an EMBL/GenBank/DDBJ whole genome shotgun (WGS) entry which is preliminary data.</text>
</comment>
<evidence type="ECO:0000259" key="5">
    <source>
        <dbReference type="PROSITE" id="PS50125"/>
    </source>
</evidence>
<keyword evidence="4" id="KW-0812">Transmembrane</keyword>
<feature type="transmembrane region" description="Helical" evidence="4">
    <location>
        <begin position="204"/>
        <end position="228"/>
    </location>
</feature>
<dbReference type="GO" id="GO:0009190">
    <property type="term" value="P:cyclic nucleotide biosynthetic process"/>
    <property type="evidence" value="ECO:0007669"/>
    <property type="project" value="InterPro"/>
</dbReference>
<keyword evidence="7" id="KW-1185">Reference proteome</keyword>
<feature type="compositionally biased region" description="Basic and acidic residues" evidence="3">
    <location>
        <begin position="850"/>
        <end position="867"/>
    </location>
</feature>
<dbReference type="Pfam" id="PF08263">
    <property type="entry name" value="LRRNT_2"/>
    <property type="match status" value="1"/>
</dbReference>
<evidence type="ECO:0000256" key="2">
    <source>
        <dbReference type="ARBA" id="ARBA00022614"/>
    </source>
</evidence>
<keyword evidence="2" id="KW-0433">Leucine-rich repeat</keyword>
<feature type="region of interest" description="Disordered" evidence="3">
    <location>
        <begin position="787"/>
        <end position="818"/>
    </location>
</feature>
<dbReference type="InterPro" id="IPR050697">
    <property type="entry name" value="Adenylyl/Guanylyl_Cyclase_3/4"/>
</dbReference>
<evidence type="ECO:0000256" key="3">
    <source>
        <dbReference type="SAM" id="MobiDB-lite"/>
    </source>
</evidence>
<gene>
    <name evidence="6" type="ORF">WJX72_001645</name>
</gene>
<dbReference type="AlphaFoldDB" id="A0AAW1PP16"/>
<dbReference type="PROSITE" id="PS50125">
    <property type="entry name" value="GUANYLATE_CYCLASE_2"/>
    <property type="match status" value="1"/>
</dbReference>
<feature type="region of interest" description="Disordered" evidence="3">
    <location>
        <begin position="836"/>
        <end position="881"/>
    </location>
</feature>
<name>A0AAW1PP16_9CHLO</name>
<dbReference type="SUPFAM" id="SSF55073">
    <property type="entry name" value="Nucleotide cyclase"/>
    <property type="match status" value="2"/>
</dbReference>
<dbReference type="PANTHER" id="PTHR43081:SF1">
    <property type="entry name" value="ADENYLATE CYCLASE, TERMINAL-DIFFERENTIATION SPECIFIC"/>
    <property type="match status" value="1"/>
</dbReference>
<evidence type="ECO:0000313" key="7">
    <source>
        <dbReference type="Proteomes" id="UP001489004"/>
    </source>
</evidence>
<dbReference type="EMBL" id="JALJOR010000009">
    <property type="protein sequence ID" value="KAK9811314.1"/>
    <property type="molecule type" value="Genomic_DNA"/>
</dbReference>
<dbReference type="SUPFAM" id="SSF52058">
    <property type="entry name" value="L domain-like"/>
    <property type="match status" value="1"/>
</dbReference>
<evidence type="ECO:0000256" key="1">
    <source>
        <dbReference type="ARBA" id="ARBA00004430"/>
    </source>
</evidence>
<evidence type="ECO:0000256" key="4">
    <source>
        <dbReference type="SAM" id="Phobius"/>
    </source>
</evidence>
<dbReference type="InterPro" id="IPR001054">
    <property type="entry name" value="A/G_cyclase"/>
</dbReference>
<reference evidence="6 7" key="1">
    <citation type="journal article" date="2024" name="Nat. Commun.">
        <title>Phylogenomics reveals the evolutionary origins of lichenization in chlorophyte algae.</title>
        <authorList>
            <person name="Puginier C."/>
            <person name="Libourel C."/>
            <person name="Otte J."/>
            <person name="Skaloud P."/>
            <person name="Haon M."/>
            <person name="Grisel S."/>
            <person name="Petersen M."/>
            <person name="Berrin J.G."/>
            <person name="Delaux P.M."/>
            <person name="Dal Grande F."/>
            <person name="Keller J."/>
        </authorList>
    </citation>
    <scope>NUCLEOTIDE SEQUENCE [LARGE SCALE GENOMIC DNA]</scope>
    <source>
        <strain evidence="6 7">SAG 2043</strain>
    </source>
</reference>
<dbReference type="Gene3D" id="3.30.70.1230">
    <property type="entry name" value="Nucleotide cyclase"/>
    <property type="match status" value="2"/>
</dbReference>